<dbReference type="RefSeq" id="XP_058975295.1">
    <property type="nucleotide sequence ID" value="XM_059119312.1"/>
</dbReference>
<keyword evidence="2" id="KW-0732">Signal</keyword>
<dbReference type="Pfam" id="PF15998">
    <property type="entry name" value="DUF4773"/>
    <property type="match status" value="1"/>
</dbReference>
<evidence type="ECO:0000259" key="3">
    <source>
        <dbReference type="Pfam" id="PF15998"/>
    </source>
</evidence>
<dbReference type="GeneID" id="101891992"/>
<keyword evidence="4" id="KW-1185">Reference proteome</keyword>
<evidence type="ECO:0000256" key="2">
    <source>
        <dbReference type="SAM" id="SignalP"/>
    </source>
</evidence>
<protein>
    <submittedName>
        <fullName evidence="5">Uncharacterized protein LOC101891992 isoform X2</fullName>
    </submittedName>
</protein>
<feature type="domain" description="DUF4773" evidence="3">
    <location>
        <begin position="114"/>
        <end position="228"/>
    </location>
</feature>
<dbReference type="InterPro" id="IPR031941">
    <property type="entry name" value="DUF4773"/>
</dbReference>
<keyword evidence="1" id="KW-0472">Membrane</keyword>
<feature type="signal peptide" evidence="2">
    <location>
        <begin position="1"/>
        <end position="25"/>
    </location>
</feature>
<gene>
    <name evidence="5" type="primary">LOC101891992</name>
</gene>
<feature type="chain" id="PRO_5046963675" evidence="2">
    <location>
        <begin position="26"/>
        <end position="277"/>
    </location>
</feature>
<organism evidence="4 5">
    <name type="scientific">Musca domestica</name>
    <name type="common">House fly</name>
    <dbReference type="NCBI Taxonomy" id="7370"/>
    <lineage>
        <taxon>Eukaryota</taxon>
        <taxon>Metazoa</taxon>
        <taxon>Ecdysozoa</taxon>
        <taxon>Arthropoda</taxon>
        <taxon>Hexapoda</taxon>
        <taxon>Insecta</taxon>
        <taxon>Pterygota</taxon>
        <taxon>Neoptera</taxon>
        <taxon>Endopterygota</taxon>
        <taxon>Diptera</taxon>
        <taxon>Brachycera</taxon>
        <taxon>Muscomorpha</taxon>
        <taxon>Muscoidea</taxon>
        <taxon>Muscidae</taxon>
        <taxon>Musca</taxon>
    </lineage>
</organism>
<evidence type="ECO:0000256" key="1">
    <source>
        <dbReference type="SAM" id="Phobius"/>
    </source>
</evidence>
<feature type="transmembrane region" description="Helical" evidence="1">
    <location>
        <begin position="35"/>
        <end position="55"/>
    </location>
</feature>
<keyword evidence="1" id="KW-1133">Transmembrane helix</keyword>
<dbReference type="PANTHER" id="PTHR36299:SF4">
    <property type="entry name" value="GH07892P-RELATED"/>
    <property type="match status" value="1"/>
</dbReference>
<dbReference type="Proteomes" id="UP001652621">
    <property type="component" value="Unplaced"/>
</dbReference>
<evidence type="ECO:0000313" key="5">
    <source>
        <dbReference type="RefSeq" id="XP_058975295.1"/>
    </source>
</evidence>
<sequence>MPSNSHPRLVFYLLCVASLLAVARSETGSSKNSYFMSYFYYLILNFVNPYAFPIYQRIVHILKLRSPPGEDLAYEAAKQLGILNHRLNLLRLEEESRQISLPNVTVGNLLSSIPCSCDKGVCKCCAGFLAVIGMNSCTEIVYRPEEFSFELRMKVNNNVWFKRKVSGQNPPPMCFRPPRFGFAQACVQFHDIWFLGRNMHVCMFMSASFQGYELFERNFDCLIFGDKGVKIVKPEEGYPVRPGDVEVDDDNDEIEDYDENVVRKKRHFPRKPFHVTP</sequence>
<reference evidence="5" key="1">
    <citation type="submission" date="2025-08" db="UniProtKB">
        <authorList>
            <consortium name="RefSeq"/>
        </authorList>
    </citation>
    <scope>IDENTIFICATION</scope>
    <source>
        <strain evidence="5">Aabys</strain>
        <tissue evidence="5">Whole body</tissue>
    </source>
</reference>
<name>A0ABM3UP33_MUSDO</name>
<accession>A0ABM3UP33</accession>
<evidence type="ECO:0000313" key="4">
    <source>
        <dbReference type="Proteomes" id="UP001652621"/>
    </source>
</evidence>
<proteinExistence type="predicted"/>
<keyword evidence="1" id="KW-0812">Transmembrane</keyword>
<dbReference type="PANTHER" id="PTHR36299">
    <property type="entry name" value="AGAP008005-PA"/>
    <property type="match status" value="1"/>
</dbReference>